<accession>A0A7D5D5P3</accession>
<sequence>MKAWRLLLIAVSSLLLGGCLVSFDEPLPAGQTAPAALVGRWVSKDAWGQHLSLRIKRQGTDHYTAISTPAGQARDVVDFTVAGHGSRWYASARMPAQYGGQYALVGFELTDDGALVVYNLDVERIQQALQQHALNGATVETKDGEGVRVASDLPQVFAYLDDPANSDVFVEMARYTRAPSKR</sequence>
<evidence type="ECO:0000313" key="3">
    <source>
        <dbReference type="Proteomes" id="UP000509568"/>
    </source>
</evidence>
<evidence type="ECO:0008006" key="4">
    <source>
        <dbReference type="Google" id="ProtNLM"/>
    </source>
</evidence>
<keyword evidence="3" id="KW-1185">Reference proteome</keyword>
<dbReference type="Proteomes" id="UP000509568">
    <property type="component" value="Chromosome"/>
</dbReference>
<feature type="chain" id="PRO_5028906212" description="Lipoprotein" evidence="1">
    <location>
        <begin position="25"/>
        <end position="182"/>
    </location>
</feature>
<dbReference type="EMBL" id="CP056030">
    <property type="protein sequence ID" value="QKZ03396.1"/>
    <property type="molecule type" value="Genomic_DNA"/>
</dbReference>
<evidence type="ECO:0000313" key="2">
    <source>
        <dbReference type="EMBL" id="QKZ03396.1"/>
    </source>
</evidence>
<keyword evidence="1" id="KW-0732">Signal</keyword>
<dbReference type="AlphaFoldDB" id="A0A7D5D5P3"/>
<reference evidence="2 3" key="1">
    <citation type="submission" date="2020-06" db="EMBL/GenBank/DDBJ databases">
        <title>Pseudomonas eucalypticola sp. nov., an endophyte of Eucalyptus dunnii leaves with biocontrol ability of eucalyptus leaf blight.</title>
        <authorList>
            <person name="Liu Y."/>
            <person name="Song Z."/>
            <person name="Zeng H."/>
            <person name="Lu M."/>
            <person name="Wang X."/>
            <person name="Lian X."/>
            <person name="Zhang Q."/>
        </authorList>
    </citation>
    <scope>NUCLEOTIDE SEQUENCE [LARGE SCALE GENOMIC DNA]</scope>
    <source>
        <strain evidence="2 3">NP-1</strain>
    </source>
</reference>
<dbReference type="KEGG" id="pez:HWQ56_06180"/>
<gene>
    <name evidence="2" type="ORF">HWQ56_06180</name>
</gene>
<organism evidence="2 3">
    <name type="scientific">Pseudomonas eucalypticola</name>
    <dbReference type="NCBI Taxonomy" id="2599595"/>
    <lineage>
        <taxon>Bacteria</taxon>
        <taxon>Pseudomonadati</taxon>
        <taxon>Pseudomonadota</taxon>
        <taxon>Gammaproteobacteria</taxon>
        <taxon>Pseudomonadales</taxon>
        <taxon>Pseudomonadaceae</taxon>
        <taxon>Pseudomonas</taxon>
    </lineage>
</organism>
<name>A0A7D5D5P3_9PSED</name>
<protein>
    <recommendedName>
        <fullName evidence="4">Lipoprotein</fullName>
    </recommendedName>
</protein>
<evidence type="ECO:0000256" key="1">
    <source>
        <dbReference type="SAM" id="SignalP"/>
    </source>
</evidence>
<proteinExistence type="predicted"/>
<dbReference type="PROSITE" id="PS51257">
    <property type="entry name" value="PROKAR_LIPOPROTEIN"/>
    <property type="match status" value="1"/>
</dbReference>
<feature type="signal peptide" evidence="1">
    <location>
        <begin position="1"/>
        <end position="24"/>
    </location>
</feature>
<dbReference type="RefSeq" id="WP_158155692.1">
    <property type="nucleotide sequence ID" value="NZ_CP056030.1"/>
</dbReference>